<dbReference type="Gene3D" id="1.10.390.10">
    <property type="entry name" value="Neutral Protease Domain 2"/>
    <property type="match status" value="1"/>
</dbReference>
<dbReference type="OrthoDB" id="9814383at2"/>
<dbReference type="GO" id="GO:0008270">
    <property type="term" value="F:zinc ion binding"/>
    <property type="evidence" value="ECO:0007669"/>
    <property type="project" value="InterPro"/>
</dbReference>
<dbReference type="InterPro" id="IPR001930">
    <property type="entry name" value="Peptidase_M1"/>
</dbReference>
<dbReference type="GO" id="GO:0005615">
    <property type="term" value="C:extracellular space"/>
    <property type="evidence" value="ECO:0007669"/>
    <property type="project" value="TreeGrafter"/>
</dbReference>
<evidence type="ECO:0000256" key="2">
    <source>
        <dbReference type="ARBA" id="ARBA00001947"/>
    </source>
</evidence>
<dbReference type="PANTHER" id="PTHR11533">
    <property type="entry name" value="PROTEASE M1 ZINC METALLOPROTEASE"/>
    <property type="match status" value="1"/>
</dbReference>
<name>W0RDV0_9BACT</name>
<dbReference type="Proteomes" id="UP000019151">
    <property type="component" value="Chromosome"/>
</dbReference>
<feature type="domain" description="Aminopeptidase N-like N-terminal" evidence="14">
    <location>
        <begin position="46"/>
        <end position="208"/>
    </location>
</feature>
<evidence type="ECO:0000256" key="5">
    <source>
        <dbReference type="ARBA" id="ARBA00015611"/>
    </source>
</evidence>
<dbReference type="KEGG" id="gba:J421_0968"/>
<evidence type="ECO:0000259" key="12">
    <source>
        <dbReference type="Pfam" id="PF01433"/>
    </source>
</evidence>
<evidence type="ECO:0000313" key="16">
    <source>
        <dbReference type="Proteomes" id="UP000019151"/>
    </source>
</evidence>
<accession>W0RDV0</accession>
<dbReference type="Pfam" id="PF17900">
    <property type="entry name" value="Peptidase_M1_N"/>
    <property type="match status" value="1"/>
</dbReference>
<sequence>MAPGVSRALADYRAVRVAEVRYELRLDVSATGDAARASNGAPRAAPDTVRGHVVVRFRRAAPGDVILDFRGPRLANVRADGVALGTGAYTANGAHVRVPERALRSAVGGESVLEFDFSALAAPAGASVIRVHDAADRSDYLYTLLVPADANQLFPCFDQPDLKARTTLTLVVPRGWSAVSNGTLADSAADERTTTFRFAESRPISTYLIGFAAGPWARVERTAEGRPVTLYVRRSRLQELGADADSIIAANARAARWLETWFGVPFPFPKLDVVLAPAFPFGGMEHPGAIFYNENSFIYRERPTRPQLLGRASTIYHEVAHQWFGDLVTMRWFDDLWLKEGFATYMAAKVQAGLDPASDAWKTFYLRNKPIAYNVDRTLGTVPVWQALDNLDQAKSAYGPIVYNKAPGVLKQLDALVGDTAFRRGLHDFLSAHAYANATWRDLLASVGTAAGRSLGTWGEAYFLRPGMPVVTQTRGTDGVTLAQRASQPSLSGAAPWPIKTEVLFAGGGREVRVPVELRAATTRVPTPAAVPRPDVVFANAGDLAYAGVVLDSASARWALSFAGTVGDPLLRAMLWGTLWDEVRDARLDPARFVESVVAALPDERDEEIVPFLLGRLTRAVNAYLAPARRDRLLPAVERALRAGADDGARSYGVRKAHLDALVAVAGTPAALAALDSLLDRPEAAGAPLRAPTRWAIVTRLVAANASDAERRLAEETARDTTDPGRRSAFVAGAAHPTAAARRAYFSRYLDDPSLNEEWATGSLGAFDDPRAAALSQPYLRAALDTLPWLQRNRRIFYVNTWTDAFLSGQTSAESLGIVRAFLAARRDLPADLRRKVLQGADELERTVAIRRRWGSMSR</sequence>
<dbReference type="GO" id="GO:0042277">
    <property type="term" value="F:peptide binding"/>
    <property type="evidence" value="ECO:0007669"/>
    <property type="project" value="TreeGrafter"/>
</dbReference>
<keyword evidence="8" id="KW-0479">Metal-binding</keyword>
<dbReference type="AlphaFoldDB" id="W0RDV0"/>
<dbReference type="InParanoid" id="W0RDV0"/>
<evidence type="ECO:0000256" key="11">
    <source>
        <dbReference type="ARBA" id="ARBA00023049"/>
    </source>
</evidence>
<evidence type="ECO:0000256" key="10">
    <source>
        <dbReference type="ARBA" id="ARBA00022833"/>
    </source>
</evidence>
<evidence type="ECO:0000256" key="1">
    <source>
        <dbReference type="ARBA" id="ARBA00000098"/>
    </source>
</evidence>
<evidence type="ECO:0000256" key="6">
    <source>
        <dbReference type="ARBA" id="ARBA00022438"/>
    </source>
</evidence>
<keyword evidence="9" id="KW-0378">Hydrolase</keyword>
<evidence type="ECO:0000256" key="3">
    <source>
        <dbReference type="ARBA" id="ARBA00010136"/>
    </source>
</evidence>
<dbReference type="RefSeq" id="WP_104022260.1">
    <property type="nucleotide sequence ID" value="NZ_CP007128.1"/>
</dbReference>
<dbReference type="GO" id="GO:0016285">
    <property type="term" value="F:alanyl aminopeptidase activity"/>
    <property type="evidence" value="ECO:0007669"/>
    <property type="project" value="UniProtKB-EC"/>
</dbReference>
<keyword evidence="11" id="KW-0482">Metalloprotease</keyword>
<dbReference type="Pfam" id="PF01433">
    <property type="entry name" value="Peptidase_M1"/>
    <property type="match status" value="1"/>
</dbReference>
<dbReference type="GO" id="GO:0005737">
    <property type="term" value="C:cytoplasm"/>
    <property type="evidence" value="ECO:0007669"/>
    <property type="project" value="TreeGrafter"/>
</dbReference>
<dbReference type="GO" id="GO:0006508">
    <property type="term" value="P:proteolysis"/>
    <property type="evidence" value="ECO:0007669"/>
    <property type="project" value="UniProtKB-KW"/>
</dbReference>
<protein>
    <recommendedName>
        <fullName evidence="5">Aminopeptidase N</fullName>
        <ecNumber evidence="4">3.4.11.2</ecNumber>
    </recommendedName>
</protein>
<dbReference type="InterPro" id="IPR027268">
    <property type="entry name" value="Peptidase_M4/M1_CTD_sf"/>
</dbReference>
<dbReference type="HOGENOM" id="CLU_007335_0_0_0"/>
<comment type="similarity">
    <text evidence="3">Belongs to the peptidase M1 family.</text>
</comment>
<dbReference type="GO" id="GO:0016020">
    <property type="term" value="C:membrane"/>
    <property type="evidence" value="ECO:0007669"/>
    <property type="project" value="TreeGrafter"/>
</dbReference>
<dbReference type="Gene3D" id="2.60.40.1730">
    <property type="entry name" value="tricorn interacting facor f3 domain"/>
    <property type="match status" value="1"/>
</dbReference>
<organism evidence="15 16">
    <name type="scientific">Gemmatirosa kalamazoonensis</name>
    <dbReference type="NCBI Taxonomy" id="861299"/>
    <lineage>
        <taxon>Bacteria</taxon>
        <taxon>Pseudomonadati</taxon>
        <taxon>Gemmatimonadota</taxon>
        <taxon>Gemmatimonadia</taxon>
        <taxon>Gemmatimonadales</taxon>
        <taxon>Gemmatimonadaceae</taxon>
        <taxon>Gemmatirosa</taxon>
    </lineage>
</organism>
<dbReference type="PRINTS" id="PR00756">
    <property type="entry name" value="ALADIPTASE"/>
</dbReference>
<dbReference type="eggNOG" id="COG0308">
    <property type="taxonomic scope" value="Bacteria"/>
</dbReference>
<keyword evidence="10" id="KW-0862">Zinc</keyword>
<evidence type="ECO:0000256" key="4">
    <source>
        <dbReference type="ARBA" id="ARBA00012564"/>
    </source>
</evidence>
<evidence type="ECO:0000259" key="13">
    <source>
        <dbReference type="Pfam" id="PF11838"/>
    </source>
</evidence>
<gene>
    <name evidence="15" type="ORF">J421_0968</name>
</gene>
<dbReference type="GO" id="GO:0070006">
    <property type="term" value="F:metalloaminopeptidase activity"/>
    <property type="evidence" value="ECO:0007669"/>
    <property type="project" value="TreeGrafter"/>
</dbReference>
<dbReference type="SUPFAM" id="SSF55486">
    <property type="entry name" value="Metalloproteases ('zincins'), catalytic domain"/>
    <property type="match status" value="1"/>
</dbReference>
<dbReference type="InterPro" id="IPR045357">
    <property type="entry name" value="Aminopeptidase_N-like_N"/>
</dbReference>
<keyword evidence="6 15" id="KW-0031">Aminopeptidase</keyword>
<keyword evidence="7" id="KW-0645">Protease</keyword>
<comment type="cofactor">
    <cofactor evidence="2">
        <name>Zn(2+)</name>
        <dbReference type="ChEBI" id="CHEBI:29105"/>
    </cofactor>
</comment>
<evidence type="ECO:0000313" key="15">
    <source>
        <dbReference type="EMBL" id="AHG88505.1"/>
    </source>
</evidence>
<dbReference type="PANTHER" id="PTHR11533:SF174">
    <property type="entry name" value="PUROMYCIN-SENSITIVE AMINOPEPTIDASE-RELATED"/>
    <property type="match status" value="1"/>
</dbReference>
<dbReference type="EC" id="3.4.11.2" evidence="4"/>
<evidence type="ECO:0000256" key="8">
    <source>
        <dbReference type="ARBA" id="ARBA00022723"/>
    </source>
</evidence>
<feature type="domain" description="Peptidase M1 membrane alanine aminopeptidase" evidence="12">
    <location>
        <begin position="252"/>
        <end position="454"/>
    </location>
</feature>
<dbReference type="STRING" id="861299.J421_0968"/>
<dbReference type="Pfam" id="PF11838">
    <property type="entry name" value="ERAP1_C"/>
    <property type="match status" value="1"/>
</dbReference>
<evidence type="ECO:0000256" key="9">
    <source>
        <dbReference type="ARBA" id="ARBA00022801"/>
    </source>
</evidence>
<proteinExistence type="inferred from homology"/>
<keyword evidence="16" id="KW-1185">Reference proteome</keyword>
<reference evidence="15 16" key="1">
    <citation type="journal article" date="2014" name="Genome Announc.">
        <title>Genome Sequence and Methylome of Soil Bacterium Gemmatirosa kalamazoonensis KBS708T, a Member of the Rarely Cultivated Gemmatimonadetes Phylum.</title>
        <authorList>
            <person name="Debruyn J.M."/>
            <person name="Radosevich M."/>
            <person name="Wommack K.E."/>
            <person name="Polson S.W."/>
            <person name="Hauser L.J."/>
            <person name="Fawaz M.N."/>
            <person name="Korlach J."/>
            <person name="Tsai Y.C."/>
        </authorList>
    </citation>
    <scope>NUCLEOTIDE SEQUENCE [LARGE SCALE GENOMIC DNA]</scope>
    <source>
        <strain evidence="15 16">KBS708</strain>
    </source>
</reference>
<dbReference type="InterPro" id="IPR042097">
    <property type="entry name" value="Aminopeptidase_N-like_N_sf"/>
</dbReference>
<evidence type="ECO:0000259" key="14">
    <source>
        <dbReference type="Pfam" id="PF17900"/>
    </source>
</evidence>
<feature type="domain" description="ERAP1-like C-terminal" evidence="13">
    <location>
        <begin position="537"/>
        <end position="846"/>
    </location>
</feature>
<dbReference type="InterPro" id="IPR050344">
    <property type="entry name" value="Peptidase_M1_aminopeptidases"/>
</dbReference>
<dbReference type="CDD" id="cd09602">
    <property type="entry name" value="M1_APN"/>
    <property type="match status" value="1"/>
</dbReference>
<dbReference type="InterPro" id="IPR024571">
    <property type="entry name" value="ERAP1-like_C_dom"/>
</dbReference>
<dbReference type="EMBL" id="CP007128">
    <property type="protein sequence ID" value="AHG88505.1"/>
    <property type="molecule type" value="Genomic_DNA"/>
</dbReference>
<dbReference type="PATRIC" id="fig|861299.3.peg.983"/>
<dbReference type="SUPFAM" id="SSF63737">
    <property type="entry name" value="Leukotriene A4 hydrolase N-terminal domain"/>
    <property type="match status" value="1"/>
</dbReference>
<evidence type="ECO:0000256" key="7">
    <source>
        <dbReference type="ARBA" id="ARBA00022670"/>
    </source>
</evidence>
<comment type="catalytic activity">
    <reaction evidence="1">
        <text>Release of an N-terminal amino acid, Xaa-|-Yaa- from a peptide, amide or arylamide. Xaa is preferably Ala, but may be most amino acids including Pro (slow action). When a terminal hydrophobic residue is followed by a prolyl residue, the two may be released as an intact Xaa-Pro dipeptide.</text>
        <dbReference type="EC" id="3.4.11.2"/>
    </reaction>
</comment>
<dbReference type="InterPro" id="IPR014782">
    <property type="entry name" value="Peptidase_M1_dom"/>
</dbReference>
<dbReference type="GO" id="GO:0043171">
    <property type="term" value="P:peptide catabolic process"/>
    <property type="evidence" value="ECO:0007669"/>
    <property type="project" value="TreeGrafter"/>
</dbReference>